<gene>
    <name evidence="13" type="primary">HHLA2</name>
</gene>
<keyword evidence="6" id="KW-0472">Membrane</keyword>
<dbReference type="RefSeq" id="XP_006873381.1">
    <property type="nucleotide sequence ID" value="XM_006873319.1"/>
</dbReference>
<keyword evidence="12" id="KW-1185">Reference proteome</keyword>
<keyword evidence="7" id="KW-1015">Disulfide bond</keyword>
<dbReference type="SUPFAM" id="SSF48726">
    <property type="entry name" value="Immunoglobulin"/>
    <property type="match status" value="3"/>
</dbReference>
<dbReference type="SMART" id="SM00409">
    <property type="entry name" value="IG"/>
    <property type="match status" value="2"/>
</dbReference>
<sequence>MERALEEEKEKTLCSISPILDSNSNFSDTMNEQTVIGKLNEDTVLPCSFENGPDIAIHWKIKDHNVHSFYKDSDQLARQSPIYSSRTSLFHSEIHNGNASLCLRRLSLQDAGIYTCYVGTKLTRTEKKVVLIVGALLMPTMNYEMINSSIFLTCGVSMIYPHSSITWQVGNESVSESSVEELESPFHIKSTRNITFSNKPYKCVIENSLLKEIWRGQWTMTDDLHKIQNEDISLSCSLANNFLLLTEDFIVTWSRIKNGTSSVLAYFLNSSQNLTINEPRFSWNKDLIHQNDLSSTLRNLDISDSGEYLCNISSSKYTLLTVNKLHVETGSPVPTEED</sequence>
<keyword evidence="9" id="KW-0325">Glycoprotein</keyword>
<evidence type="ECO:0000256" key="1">
    <source>
        <dbReference type="ARBA" id="ARBA00004251"/>
    </source>
</evidence>
<dbReference type="OrthoDB" id="9983389at2759"/>
<comment type="subcellular location">
    <subcellularLocation>
        <location evidence="1">Cell membrane</location>
        <topology evidence="1">Single-pass type I membrane protein</topology>
    </subcellularLocation>
</comment>
<protein>
    <submittedName>
        <fullName evidence="13">HERV-H LTR-associating protein 2</fullName>
    </submittedName>
</protein>
<evidence type="ECO:0000256" key="5">
    <source>
        <dbReference type="ARBA" id="ARBA00022989"/>
    </source>
</evidence>
<keyword evidence="4" id="KW-0732">Signal</keyword>
<dbReference type="PANTHER" id="PTHR25466:SF14">
    <property type="entry name" value="BUTYROPHILIN SUBFAMILY 2 MEMBER A2-LIKE-RELATED"/>
    <property type="match status" value="1"/>
</dbReference>
<dbReference type="InterPro" id="IPR013106">
    <property type="entry name" value="Ig_V-set"/>
</dbReference>
<evidence type="ECO:0000256" key="6">
    <source>
        <dbReference type="ARBA" id="ARBA00023136"/>
    </source>
</evidence>
<dbReference type="AlphaFoldDB" id="A0A9B0TXU0"/>
<dbReference type="GO" id="GO:0071222">
    <property type="term" value="P:cellular response to lipopolysaccharide"/>
    <property type="evidence" value="ECO:0007669"/>
    <property type="project" value="TreeGrafter"/>
</dbReference>
<dbReference type="GO" id="GO:0042130">
    <property type="term" value="P:negative regulation of T cell proliferation"/>
    <property type="evidence" value="ECO:0007669"/>
    <property type="project" value="TreeGrafter"/>
</dbReference>
<dbReference type="CTD" id="11148"/>
<dbReference type="PANTHER" id="PTHR25466">
    <property type="entry name" value="T-LYMPHOCYTE ACTIVATION ANTIGEN"/>
    <property type="match status" value="1"/>
</dbReference>
<dbReference type="Pfam" id="PF07686">
    <property type="entry name" value="V-set"/>
    <property type="match status" value="2"/>
</dbReference>
<feature type="domain" description="Ig-like" evidence="11">
    <location>
        <begin position="147"/>
        <end position="208"/>
    </location>
</feature>
<dbReference type="SMART" id="SM00406">
    <property type="entry name" value="IGv"/>
    <property type="match status" value="2"/>
</dbReference>
<keyword evidence="2" id="KW-1003">Cell membrane</keyword>
<keyword evidence="3" id="KW-0812">Transmembrane</keyword>
<evidence type="ECO:0000256" key="8">
    <source>
        <dbReference type="ARBA" id="ARBA00023170"/>
    </source>
</evidence>
<keyword evidence="10" id="KW-0393">Immunoglobulin domain</keyword>
<keyword evidence="8" id="KW-0675">Receptor</keyword>
<evidence type="ECO:0000256" key="2">
    <source>
        <dbReference type="ARBA" id="ARBA00022475"/>
    </source>
</evidence>
<dbReference type="GO" id="GO:0006955">
    <property type="term" value="P:immune response"/>
    <property type="evidence" value="ECO:0007669"/>
    <property type="project" value="TreeGrafter"/>
</dbReference>
<dbReference type="InterPro" id="IPR036179">
    <property type="entry name" value="Ig-like_dom_sf"/>
</dbReference>
<name>A0A9B0TXU0_CHRAS</name>
<feature type="domain" description="Ig-like" evidence="11">
    <location>
        <begin position="18"/>
        <end position="130"/>
    </location>
</feature>
<evidence type="ECO:0000256" key="4">
    <source>
        <dbReference type="ARBA" id="ARBA00022729"/>
    </source>
</evidence>
<dbReference type="InterPro" id="IPR007110">
    <property type="entry name" value="Ig-like_dom"/>
</dbReference>
<evidence type="ECO:0000313" key="12">
    <source>
        <dbReference type="Proteomes" id="UP000504623"/>
    </source>
</evidence>
<dbReference type="Proteomes" id="UP000504623">
    <property type="component" value="Unplaced"/>
</dbReference>
<dbReference type="GeneID" id="102815411"/>
<dbReference type="GO" id="GO:0007166">
    <property type="term" value="P:cell surface receptor signaling pathway"/>
    <property type="evidence" value="ECO:0007669"/>
    <property type="project" value="TreeGrafter"/>
</dbReference>
<dbReference type="FunFam" id="2.60.40.10:FF:000142">
    <property type="entry name" value="V-set domain-containing T-cell activation inhibitor 1"/>
    <property type="match status" value="1"/>
</dbReference>
<feature type="domain" description="Ig-like" evidence="11">
    <location>
        <begin position="228"/>
        <end position="321"/>
    </location>
</feature>
<evidence type="ECO:0000256" key="7">
    <source>
        <dbReference type="ARBA" id="ARBA00023157"/>
    </source>
</evidence>
<dbReference type="InterPro" id="IPR003599">
    <property type="entry name" value="Ig_sub"/>
</dbReference>
<evidence type="ECO:0000256" key="3">
    <source>
        <dbReference type="ARBA" id="ARBA00022692"/>
    </source>
</evidence>
<keyword evidence="5" id="KW-1133">Transmembrane helix</keyword>
<dbReference type="FunFam" id="2.60.40.10:FF:001310">
    <property type="entry name" value="HERV-H LTR-associating 2"/>
    <property type="match status" value="1"/>
</dbReference>
<reference evidence="13" key="1">
    <citation type="submission" date="2025-08" db="UniProtKB">
        <authorList>
            <consortium name="RefSeq"/>
        </authorList>
    </citation>
    <scope>IDENTIFICATION</scope>
    <source>
        <tissue evidence="13">Spleen</tissue>
    </source>
</reference>
<proteinExistence type="predicted"/>
<dbReference type="InterPro" id="IPR013783">
    <property type="entry name" value="Ig-like_fold"/>
</dbReference>
<dbReference type="Gene3D" id="2.60.40.10">
    <property type="entry name" value="Immunoglobulins"/>
    <property type="match status" value="3"/>
</dbReference>
<evidence type="ECO:0000259" key="11">
    <source>
        <dbReference type="PROSITE" id="PS50835"/>
    </source>
</evidence>
<evidence type="ECO:0000256" key="10">
    <source>
        <dbReference type="ARBA" id="ARBA00023319"/>
    </source>
</evidence>
<organism evidence="12 13">
    <name type="scientific">Chrysochloris asiatica</name>
    <name type="common">Cape golden mole</name>
    <dbReference type="NCBI Taxonomy" id="185453"/>
    <lineage>
        <taxon>Eukaryota</taxon>
        <taxon>Metazoa</taxon>
        <taxon>Chordata</taxon>
        <taxon>Craniata</taxon>
        <taxon>Vertebrata</taxon>
        <taxon>Euteleostomi</taxon>
        <taxon>Mammalia</taxon>
        <taxon>Eutheria</taxon>
        <taxon>Afrotheria</taxon>
        <taxon>Chrysochloridae</taxon>
        <taxon>Chrysochlorinae</taxon>
        <taxon>Chrysochloris</taxon>
    </lineage>
</organism>
<dbReference type="GO" id="GO:0042102">
    <property type="term" value="P:positive regulation of T cell proliferation"/>
    <property type="evidence" value="ECO:0007669"/>
    <property type="project" value="TreeGrafter"/>
</dbReference>
<evidence type="ECO:0000313" key="13">
    <source>
        <dbReference type="RefSeq" id="XP_006873381.1"/>
    </source>
</evidence>
<dbReference type="GO" id="GO:0009897">
    <property type="term" value="C:external side of plasma membrane"/>
    <property type="evidence" value="ECO:0007669"/>
    <property type="project" value="TreeGrafter"/>
</dbReference>
<dbReference type="PROSITE" id="PS50835">
    <property type="entry name" value="IG_LIKE"/>
    <property type="match status" value="3"/>
</dbReference>
<dbReference type="GO" id="GO:0031295">
    <property type="term" value="P:T cell costimulation"/>
    <property type="evidence" value="ECO:0007669"/>
    <property type="project" value="TreeGrafter"/>
</dbReference>
<accession>A0A9B0TXU0</accession>
<evidence type="ECO:0000256" key="9">
    <source>
        <dbReference type="ARBA" id="ARBA00023180"/>
    </source>
</evidence>
<dbReference type="InterPro" id="IPR051713">
    <property type="entry name" value="T-cell_Activation_Regulation"/>
</dbReference>